<dbReference type="Proteomes" id="UP000622890">
    <property type="component" value="Unassembled WGS sequence"/>
</dbReference>
<evidence type="ECO:0000313" key="3">
    <source>
        <dbReference type="Proteomes" id="UP000622890"/>
    </source>
</evidence>
<gene>
    <name evidence="2" type="ORF">JJB74_11115</name>
</gene>
<keyword evidence="3" id="KW-1185">Reference proteome</keyword>
<dbReference type="InterPro" id="IPR025444">
    <property type="entry name" value="Monooxy_af470"/>
</dbReference>
<reference evidence="2" key="1">
    <citation type="submission" date="2021-01" db="EMBL/GenBank/DDBJ databases">
        <title>Genome sequence of strain Noviherbaspirillum sp. DKR-6.</title>
        <authorList>
            <person name="Chaudhary D.K."/>
        </authorList>
    </citation>
    <scope>NUCLEOTIDE SEQUENCE</scope>
    <source>
        <strain evidence="2">DKR-6</strain>
    </source>
</reference>
<dbReference type="Pfam" id="PF13826">
    <property type="entry name" value="Monooxy_af470-like"/>
    <property type="match status" value="1"/>
</dbReference>
<accession>A0A934W1H0</accession>
<organism evidence="2 3">
    <name type="scientific">Noviherbaspirillum pedocola</name>
    <dbReference type="NCBI Taxonomy" id="2801341"/>
    <lineage>
        <taxon>Bacteria</taxon>
        <taxon>Pseudomonadati</taxon>
        <taxon>Pseudomonadota</taxon>
        <taxon>Betaproteobacteria</taxon>
        <taxon>Burkholderiales</taxon>
        <taxon>Oxalobacteraceae</taxon>
        <taxon>Noviherbaspirillum</taxon>
    </lineage>
</organism>
<feature type="region of interest" description="Disordered" evidence="1">
    <location>
        <begin position="149"/>
        <end position="169"/>
    </location>
</feature>
<evidence type="ECO:0000256" key="1">
    <source>
        <dbReference type="SAM" id="MobiDB-lite"/>
    </source>
</evidence>
<proteinExistence type="predicted"/>
<protein>
    <submittedName>
        <fullName evidence="2">DUF4188 domain-containing protein</fullName>
    </submittedName>
</protein>
<dbReference type="SUPFAM" id="SSF54909">
    <property type="entry name" value="Dimeric alpha+beta barrel"/>
    <property type="match status" value="1"/>
</dbReference>
<dbReference type="RefSeq" id="WP_200591947.1">
    <property type="nucleotide sequence ID" value="NZ_JAEPBG010000004.1"/>
</dbReference>
<name>A0A934W1H0_9BURK</name>
<dbReference type="AlphaFoldDB" id="A0A934W1H0"/>
<sequence length="169" mass="19080">MNKKVTRRTVDLSAYPDLVVIHLGMRVHALAGLKTLFGLGPRIAKSVQEQPDGLLLHENMLFSLFPPHVGMRQYWRDFDALEAWARSEPHRAWWRQFLRDSGGTGFWHEAYFLRGGMEAVYDDMAIATGFLRFAPSLDARGAMFSARGRAQRAGQAGTPEPLGEDELYS</sequence>
<dbReference type="EMBL" id="JAEPBG010000004">
    <property type="protein sequence ID" value="MBK4735161.1"/>
    <property type="molecule type" value="Genomic_DNA"/>
</dbReference>
<comment type="caution">
    <text evidence="2">The sequence shown here is derived from an EMBL/GenBank/DDBJ whole genome shotgun (WGS) entry which is preliminary data.</text>
</comment>
<dbReference type="InterPro" id="IPR011008">
    <property type="entry name" value="Dimeric_a/b-barrel"/>
</dbReference>
<evidence type="ECO:0000313" key="2">
    <source>
        <dbReference type="EMBL" id="MBK4735161.1"/>
    </source>
</evidence>